<dbReference type="RefSeq" id="XP_001302952.1">
    <property type="nucleotide sequence ID" value="XM_001302951.1"/>
</dbReference>
<reference evidence="1" key="2">
    <citation type="journal article" date="2007" name="Science">
        <title>Draft genome sequence of the sexually transmitted pathogen Trichomonas vaginalis.</title>
        <authorList>
            <person name="Carlton J.M."/>
            <person name="Hirt R.P."/>
            <person name="Silva J.C."/>
            <person name="Delcher A.L."/>
            <person name="Schatz M."/>
            <person name="Zhao Q."/>
            <person name="Wortman J.R."/>
            <person name="Bidwell S.L."/>
            <person name="Alsmark U.C.M."/>
            <person name="Besteiro S."/>
            <person name="Sicheritz-Ponten T."/>
            <person name="Noel C.J."/>
            <person name="Dacks J.B."/>
            <person name="Foster P.G."/>
            <person name="Simillion C."/>
            <person name="Van de Peer Y."/>
            <person name="Miranda-Saavedra D."/>
            <person name="Barton G.J."/>
            <person name="Westrop G.D."/>
            <person name="Mueller S."/>
            <person name="Dessi D."/>
            <person name="Fiori P.L."/>
            <person name="Ren Q."/>
            <person name="Paulsen I."/>
            <person name="Zhang H."/>
            <person name="Bastida-Corcuera F.D."/>
            <person name="Simoes-Barbosa A."/>
            <person name="Brown M.T."/>
            <person name="Hayes R.D."/>
            <person name="Mukherjee M."/>
            <person name="Okumura C.Y."/>
            <person name="Schneider R."/>
            <person name="Smith A.J."/>
            <person name="Vanacova S."/>
            <person name="Villalvazo M."/>
            <person name="Haas B.J."/>
            <person name="Pertea M."/>
            <person name="Feldblyum T.V."/>
            <person name="Utterback T.R."/>
            <person name="Shu C.L."/>
            <person name="Osoegawa K."/>
            <person name="de Jong P.J."/>
            <person name="Hrdy I."/>
            <person name="Horvathova L."/>
            <person name="Zubacova Z."/>
            <person name="Dolezal P."/>
            <person name="Malik S.B."/>
            <person name="Logsdon J.M. Jr."/>
            <person name="Henze K."/>
            <person name="Gupta A."/>
            <person name="Wang C.C."/>
            <person name="Dunne R.L."/>
            <person name="Upcroft J.A."/>
            <person name="Upcroft P."/>
            <person name="White O."/>
            <person name="Salzberg S.L."/>
            <person name="Tang P."/>
            <person name="Chiu C.-H."/>
            <person name="Lee Y.-S."/>
            <person name="Embley T.M."/>
            <person name="Coombs G.H."/>
            <person name="Mottram J.C."/>
            <person name="Tachezy J."/>
            <person name="Fraser-Liggett C.M."/>
            <person name="Johnson P.J."/>
        </authorList>
    </citation>
    <scope>NUCLEOTIDE SEQUENCE [LARGE SCALE GENOMIC DNA]</scope>
    <source>
        <strain evidence="1">G3</strain>
    </source>
</reference>
<dbReference type="EMBL" id="DS114145">
    <property type="protein sequence ID" value="EAX90022.1"/>
    <property type="molecule type" value="Genomic_DNA"/>
</dbReference>
<accession>A2FYJ7</accession>
<proteinExistence type="predicted"/>
<sequence>MDNQIFSKIVNTCITCPQIKLEQPFKVLLTFHDAKHVLEVLIQTLSKARDVSTKQRVSSLIQTYIMRNFDKLNATDEDLVNVLQLITTETPISTEREHIEQFCKSVEFILSKIKSMPTSKIFNFIVSKPYPYSAITLSLLTKNEEKYCAPTLKYIVAVHKEPNPLSFYAASLFFEHHNPSKFTAEAQKEFKIEVIKNSLISAFNYKLIHKLSALILLDTLFKTASHDVCLSIMSSMIEIFILQLKDQDPTLRTELVKVLTNLPPEIGFANELLTAISFRFEDCQEEYEKAAISFLFSRRAVQSLPAILKTLIETKETYIAGVVFAARLGLFSESDKLLQAVFPPTPKETVAFAALQAICVMSEFKLMTESVFTASFPTLLYCLTSVTILDNMIMLKMATRALDLLPNSASGFPKVYLDTILKNINNFKYNDIIEKVSASAWQVFEQNKTIPTQLNQSQFSAIFTNLALRYLGSANFDNSRNEIVKMMSIVSSSAFQKFNDLQTQKLNSLQNQNSENETEQTVSVGDERFSFSTLILSAVPEDYADSVRTEANLLMQTKPIAVMISVSLPKISAFLPSLVRAVRESEPPDLKLVEDFIKAGMNSCGIDFIPYLRKFIEPVERSSKYFIVSIKRKTKGFIPEALNGISYACTLDNCSDYLQDLIKILDDSIESPESIVPMKNNVMNAVNSILSVCKDTKIPSSLSNKLFSEVSMSPLFTKLLKHIPESETNLLKTAILSYAKYIASNKEENTENEEFVNQIFSISDSEEILSCFLSSCLSVVSCDDPSSIIDLCLKAATTFNSSHTTNSLNFGEFVYGTSKLAISPSLPLRVLLRDCIVQLFNLTLPADTNSPLHLAGSKLSPAEVVSFASSLFDLATSKFDEDQSCKLALLAAQSRPLQFHQALFIRSLTNHAAKSIVSDNRKTLIHFLEGAEEASEEAYSLCLETAVMLFKGDNFVFTDRFLSVPLTKFGRRSLEYFVRTSEHRDNYLNAYGRVISGLKFPTTPSEQSDFLAAGYFHALYVMVNVDAASDALKQTFGQHVAHCITWLSLLLASNSTISKSLQKELIGHLTTTLDHIFARVGRSSNEPIELSLKTPKKLFLTLGTLANALMMVDFSLLVDFCRALFPLLSSAIPQIILTAGMVLARLLSRVSMLDSDASNQLLPKLRESLAYAFVKANDESCRILSGLAAETFQRSAIDLFTNEDKVKLINGSLHGLNFQGEDFRQENVTFVCKVARQTPKEYLEEYIDQVWDFAVHSRSFETMSVLCGMELKPERIPCDILAESLVAITNIDYPGHNECKEFVQAIFKTVEMKEIVSLIPSIFKDKFEEISDDVLKLVTKGNATMASLDMIVLISRGNQEKTQKVISHLIAIVDDGDHVLRDKATELLVQVISDD</sequence>
<dbReference type="InterPro" id="IPR016024">
    <property type="entry name" value="ARM-type_fold"/>
</dbReference>
<dbReference type="Proteomes" id="UP000001542">
    <property type="component" value="Unassembled WGS sequence"/>
</dbReference>
<dbReference type="KEGG" id="tva:4747701"/>
<gene>
    <name evidence="1" type="ORF">TVAG_061300</name>
</gene>
<evidence type="ECO:0000313" key="2">
    <source>
        <dbReference type="Proteomes" id="UP000001542"/>
    </source>
</evidence>
<dbReference type="VEuPathDB" id="TrichDB:TVAGG3_0410230"/>
<dbReference type="InParanoid" id="A2FYJ7"/>
<organism evidence="1 2">
    <name type="scientific">Trichomonas vaginalis (strain ATCC PRA-98 / G3)</name>
    <dbReference type="NCBI Taxonomy" id="412133"/>
    <lineage>
        <taxon>Eukaryota</taxon>
        <taxon>Metamonada</taxon>
        <taxon>Parabasalia</taxon>
        <taxon>Trichomonadida</taxon>
        <taxon>Trichomonadidae</taxon>
        <taxon>Trichomonas</taxon>
    </lineage>
</organism>
<evidence type="ECO:0000313" key="1">
    <source>
        <dbReference type="EMBL" id="EAX90022.1"/>
    </source>
</evidence>
<reference evidence="1" key="1">
    <citation type="submission" date="2006-10" db="EMBL/GenBank/DDBJ databases">
        <authorList>
            <person name="Amadeo P."/>
            <person name="Zhao Q."/>
            <person name="Wortman J."/>
            <person name="Fraser-Liggett C."/>
            <person name="Carlton J."/>
        </authorList>
    </citation>
    <scope>NUCLEOTIDE SEQUENCE</scope>
    <source>
        <strain evidence="1">G3</strain>
    </source>
</reference>
<dbReference type="VEuPathDB" id="TrichDB:TVAG_061300"/>
<name>A2FYJ7_TRIV3</name>
<keyword evidence="2" id="KW-1185">Reference proteome</keyword>
<protein>
    <submittedName>
        <fullName evidence="1">Uncharacterized protein</fullName>
    </submittedName>
</protein>
<dbReference type="SUPFAM" id="SSF48371">
    <property type="entry name" value="ARM repeat"/>
    <property type="match status" value="2"/>
</dbReference>